<feature type="transmembrane region" description="Helical" evidence="7">
    <location>
        <begin position="172"/>
        <end position="189"/>
    </location>
</feature>
<feature type="transmembrane region" description="Helical" evidence="7">
    <location>
        <begin position="232"/>
        <end position="255"/>
    </location>
</feature>
<gene>
    <name evidence="8" type="ORF">C4K46_08255</name>
</gene>
<reference evidence="8 9" key="1">
    <citation type="submission" date="2018-02" db="EMBL/GenBank/DDBJ databases">
        <title>Draft genome sequence of Streptococcus oricebi CCUG 70868T type strain.</title>
        <authorList>
            <person name="Mendez V."/>
            <person name="Salva-Serra F."/>
            <person name="Jaen-Luchoro D."/>
            <person name="Gonzales-Siles L."/>
            <person name="Karlsson R."/>
            <person name="Engstrom-Jakobsson H."/>
            <person name="Busquets A."/>
            <person name="Gomila M."/>
            <person name="Pineiro-Iglesias B."/>
            <person name="Bennasar-Figueras A."/>
            <person name="Seeger M."/>
            <person name="Moore E."/>
        </authorList>
    </citation>
    <scope>NUCLEOTIDE SEQUENCE [LARGE SCALE GENOMIC DNA]</scope>
    <source>
        <strain evidence="8 9">CCUG 70868</strain>
    </source>
</reference>
<dbReference type="Proteomes" id="UP001519296">
    <property type="component" value="Unassembled WGS sequence"/>
</dbReference>
<feature type="transmembrane region" description="Helical" evidence="7">
    <location>
        <begin position="146"/>
        <end position="166"/>
    </location>
</feature>
<evidence type="ECO:0000256" key="5">
    <source>
        <dbReference type="ARBA" id="ARBA00022989"/>
    </source>
</evidence>
<evidence type="ECO:0000256" key="1">
    <source>
        <dbReference type="ARBA" id="ARBA00004651"/>
    </source>
</evidence>
<evidence type="ECO:0000256" key="6">
    <source>
        <dbReference type="ARBA" id="ARBA00023136"/>
    </source>
</evidence>
<keyword evidence="9" id="KW-1185">Reference proteome</keyword>
<protein>
    <recommendedName>
        <fullName evidence="10">MFS transporter</fullName>
    </recommendedName>
</protein>
<evidence type="ECO:0000256" key="2">
    <source>
        <dbReference type="ARBA" id="ARBA00022448"/>
    </source>
</evidence>
<evidence type="ECO:0008006" key="10">
    <source>
        <dbReference type="Google" id="ProtNLM"/>
    </source>
</evidence>
<dbReference type="Gene3D" id="1.20.1250.20">
    <property type="entry name" value="MFS general substrate transporter like domains"/>
    <property type="match status" value="1"/>
</dbReference>
<feature type="transmembrane region" description="Helical" evidence="7">
    <location>
        <begin position="381"/>
        <end position="401"/>
    </location>
</feature>
<evidence type="ECO:0000313" key="8">
    <source>
        <dbReference type="EMBL" id="MBP2623927.1"/>
    </source>
</evidence>
<proteinExistence type="predicted"/>
<keyword evidence="6 7" id="KW-0472">Membrane</keyword>
<dbReference type="PANTHER" id="PTHR43266">
    <property type="entry name" value="MACROLIDE-EFFLUX PROTEIN"/>
    <property type="match status" value="1"/>
</dbReference>
<keyword evidence="4 7" id="KW-0812">Transmembrane</keyword>
<accession>A0ABS5B515</accession>
<comment type="caution">
    <text evidence="8">The sequence shown here is derived from an EMBL/GenBank/DDBJ whole genome shotgun (WGS) entry which is preliminary data.</text>
</comment>
<feature type="transmembrane region" description="Helical" evidence="7">
    <location>
        <begin position="101"/>
        <end position="125"/>
    </location>
</feature>
<feature type="transmembrane region" description="Helical" evidence="7">
    <location>
        <begin position="354"/>
        <end position="374"/>
    </location>
</feature>
<dbReference type="EMBL" id="PRDG01000005">
    <property type="protein sequence ID" value="MBP2623927.1"/>
    <property type="molecule type" value="Genomic_DNA"/>
</dbReference>
<feature type="transmembrane region" description="Helical" evidence="7">
    <location>
        <begin position="307"/>
        <end position="334"/>
    </location>
</feature>
<keyword evidence="3" id="KW-1003">Cell membrane</keyword>
<comment type="subcellular location">
    <subcellularLocation>
        <location evidence="1">Cell membrane</location>
        <topology evidence="1">Multi-pass membrane protein</topology>
    </subcellularLocation>
</comment>
<evidence type="ECO:0000256" key="3">
    <source>
        <dbReference type="ARBA" id="ARBA00022475"/>
    </source>
</evidence>
<evidence type="ECO:0000313" key="9">
    <source>
        <dbReference type="Proteomes" id="UP001519296"/>
    </source>
</evidence>
<sequence length="409" mass="44410">MNIFFTNKDFRQLTINQWISTVGDTIFYLAFINHVSSAPFAPLAIFLISLSETAPQILQIFTGVIADFQSRRIFKYSLLTLVKFLLYFLVALLLAGTDFSISSVLIICLINLVSDTLGFFSGAMLTPIYIKIIRADMASAMGFRQATLNLVRTLSNLAGGLALGFISIELLALINALTFLLSFLGILLIRKNLVSYEDRITIQAKPATIKNFWKHLIDSSKKLLQFHRVMKLFVILSISQAVLSVTTPIVTLLLIKQPFLGLKTGQALALMTTLELLGLIAGNLFSGNLFKNISSKASLYAGQLMEGLLLIGFFSNNFPLITFAVFGDALVTGITSPRLQAAVFGLIPEEDMGVVQSAVGTITIVLPSLLAIFLVSVATSLGVLAVSLALGALLLLGLYLLKNFDGLPS</sequence>
<dbReference type="InterPro" id="IPR036259">
    <property type="entry name" value="MFS_trans_sf"/>
</dbReference>
<keyword evidence="2" id="KW-0813">Transport</keyword>
<feature type="transmembrane region" description="Helical" evidence="7">
    <location>
        <begin position="267"/>
        <end position="286"/>
    </location>
</feature>
<dbReference type="RefSeq" id="WP_209628434.1">
    <property type="nucleotide sequence ID" value="NZ_PRDG01000005.1"/>
</dbReference>
<dbReference type="SUPFAM" id="SSF103473">
    <property type="entry name" value="MFS general substrate transporter"/>
    <property type="match status" value="1"/>
</dbReference>
<feature type="transmembrane region" description="Helical" evidence="7">
    <location>
        <begin position="76"/>
        <end position="95"/>
    </location>
</feature>
<name>A0ABS5B515_9STRE</name>
<evidence type="ECO:0000256" key="4">
    <source>
        <dbReference type="ARBA" id="ARBA00022692"/>
    </source>
</evidence>
<organism evidence="8 9">
    <name type="scientific">Streptococcus oricebi</name>
    <dbReference type="NCBI Taxonomy" id="1547447"/>
    <lineage>
        <taxon>Bacteria</taxon>
        <taxon>Bacillati</taxon>
        <taxon>Bacillota</taxon>
        <taxon>Bacilli</taxon>
        <taxon>Lactobacillales</taxon>
        <taxon>Streptococcaceae</taxon>
        <taxon>Streptococcus</taxon>
    </lineage>
</organism>
<keyword evidence="5 7" id="KW-1133">Transmembrane helix</keyword>
<evidence type="ECO:0000256" key="7">
    <source>
        <dbReference type="SAM" id="Phobius"/>
    </source>
</evidence>
<dbReference type="PANTHER" id="PTHR43266:SF2">
    <property type="entry name" value="MAJOR FACILITATOR SUPERFAMILY (MFS) PROFILE DOMAIN-CONTAINING PROTEIN"/>
    <property type="match status" value="1"/>
</dbReference>